<dbReference type="EMBL" id="KE504135">
    <property type="protein sequence ID" value="EPT02487.1"/>
    <property type="molecule type" value="Genomic_DNA"/>
</dbReference>
<accession>S8EBY6</accession>
<sequence length="146" mass="16175">MREPQEEMREPQEEVREPQEEVREPPEDVRPDASQMDVETAAEVIARMPSLSYPDDPYPPLQTQAAYDSQGTRADERPAVDAPSSSQQTHARIQSPASQASFTSQFSSGRLALRMDSEPPEGDAMDVDFGLSAPLQLQTQAPYPSQ</sequence>
<feature type="compositionally biased region" description="Low complexity" evidence="1">
    <location>
        <begin position="94"/>
        <end position="108"/>
    </location>
</feature>
<evidence type="ECO:0000313" key="2">
    <source>
        <dbReference type="EMBL" id="EPT02487.1"/>
    </source>
</evidence>
<evidence type="ECO:0000256" key="1">
    <source>
        <dbReference type="SAM" id="MobiDB-lite"/>
    </source>
</evidence>
<dbReference type="AlphaFoldDB" id="S8EBY6"/>
<protein>
    <submittedName>
        <fullName evidence="2">Uncharacterized protein</fullName>
    </submittedName>
</protein>
<keyword evidence="3" id="KW-1185">Reference proteome</keyword>
<name>S8EBY6_FOMSC</name>
<feature type="compositionally biased region" description="Basic and acidic residues" evidence="1">
    <location>
        <begin position="1"/>
        <end position="31"/>
    </location>
</feature>
<feature type="region of interest" description="Disordered" evidence="1">
    <location>
        <begin position="1"/>
        <end position="146"/>
    </location>
</feature>
<organism evidence="2 3">
    <name type="scientific">Fomitopsis schrenkii</name>
    <name type="common">Brown rot fungus</name>
    <dbReference type="NCBI Taxonomy" id="2126942"/>
    <lineage>
        <taxon>Eukaryota</taxon>
        <taxon>Fungi</taxon>
        <taxon>Dikarya</taxon>
        <taxon>Basidiomycota</taxon>
        <taxon>Agaricomycotina</taxon>
        <taxon>Agaricomycetes</taxon>
        <taxon>Polyporales</taxon>
        <taxon>Fomitopsis</taxon>
    </lineage>
</organism>
<proteinExistence type="predicted"/>
<dbReference type="HOGENOM" id="CLU_1777484_0_0_1"/>
<feature type="compositionally biased region" description="Polar residues" evidence="1">
    <location>
        <begin position="62"/>
        <end position="72"/>
    </location>
</feature>
<feature type="compositionally biased region" description="Polar residues" evidence="1">
    <location>
        <begin position="135"/>
        <end position="146"/>
    </location>
</feature>
<gene>
    <name evidence="2" type="ORF">FOMPIDRAFT_1059247</name>
</gene>
<dbReference type="STRING" id="743788.S8EBY6"/>
<dbReference type="InParanoid" id="S8EBY6"/>
<dbReference type="Proteomes" id="UP000015241">
    <property type="component" value="Unassembled WGS sequence"/>
</dbReference>
<evidence type="ECO:0000313" key="3">
    <source>
        <dbReference type="Proteomes" id="UP000015241"/>
    </source>
</evidence>
<dbReference type="OrthoDB" id="2756589at2759"/>
<feature type="compositionally biased region" description="Polar residues" evidence="1">
    <location>
        <begin position="83"/>
        <end position="92"/>
    </location>
</feature>
<reference evidence="2 3" key="1">
    <citation type="journal article" date="2012" name="Science">
        <title>The Paleozoic origin of enzymatic lignin decomposition reconstructed from 31 fungal genomes.</title>
        <authorList>
            <person name="Floudas D."/>
            <person name="Binder M."/>
            <person name="Riley R."/>
            <person name="Barry K."/>
            <person name="Blanchette R.A."/>
            <person name="Henrissat B."/>
            <person name="Martinez A.T."/>
            <person name="Otillar R."/>
            <person name="Spatafora J.W."/>
            <person name="Yadav J.S."/>
            <person name="Aerts A."/>
            <person name="Benoit I."/>
            <person name="Boyd A."/>
            <person name="Carlson A."/>
            <person name="Copeland A."/>
            <person name="Coutinho P.M."/>
            <person name="de Vries R.P."/>
            <person name="Ferreira P."/>
            <person name="Findley K."/>
            <person name="Foster B."/>
            <person name="Gaskell J."/>
            <person name="Glotzer D."/>
            <person name="Gorecki P."/>
            <person name="Heitman J."/>
            <person name="Hesse C."/>
            <person name="Hori C."/>
            <person name="Igarashi K."/>
            <person name="Jurgens J.A."/>
            <person name="Kallen N."/>
            <person name="Kersten P."/>
            <person name="Kohler A."/>
            <person name="Kuees U."/>
            <person name="Kumar T.K.A."/>
            <person name="Kuo A."/>
            <person name="LaButti K."/>
            <person name="Larrondo L.F."/>
            <person name="Lindquist E."/>
            <person name="Ling A."/>
            <person name="Lombard V."/>
            <person name="Lucas S."/>
            <person name="Lundell T."/>
            <person name="Martin R."/>
            <person name="McLaughlin D.J."/>
            <person name="Morgenstern I."/>
            <person name="Morin E."/>
            <person name="Murat C."/>
            <person name="Nagy L.G."/>
            <person name="Nolan M."/>
            <person name="Ohm R.A."/>
            <person name="Patyshakuliyeva A."/>
            <person name="Rokas A."/>
            <person name="Ruiz-Duenas F.J."/>
            <person name="Sabat G."/>
            <person name="Salamov A."/>
            <person name="Samejima M."/>
            <person name="Schmutz J."/>
            <person name="Slot J.C."/>
            <person name="St John F."/>
            <person name="Stenlid J."/>
            <person name="Sun H."/>
            <person name="Sun S."/>
            <person name="Syed K."/>
            <person name="Tsang A."/>
            <person name="Wiebenga A."/>
            <person name="Young D."/>
            <person name="Pisabarro A."/>
            <person name="Eastwood D.C."/>
            <person name="Martin F."/>
            <person name="Cullen D."/>
            <person name="Grigoriev I.V."/>
            <person name="Hibbett D.S."/>
        </authorList>
    </citation>
    <scope>NUCLEOTIDE SEQUENCE</scope>
    <source>
        <strain evidence="3">FP-58527</strain>
    </source>
</reference>